<name>A0A6L2KRV7_TANCI</name>
<dbReference type="Pfam" id="PF12329">
    <property type="entry name" value="TMF_DNA_bd"/>
    <property type="match status" value="1"/>
</dbReference>
<dbReference type="PANTHER" id="PTHR47347:SF2">
    <property type="entry name" value="GOLGIN CANDIDATE 5"/>
    <property type="match status" value="1"/>
</dbReference>
<feature type="coiled-coil region" evidence="4">
    <location>
        <begin position="848"/>
        <end position="875"/>
    </location>
</feature>
<feature type="coiled-coil region" evidence="4">
    <location>
        <begin position="437"/>
        <end position="471"/>
    </location>
</feature>
<feature type="compositionally biased region" description="Low complexity" evidence="5">
    <location>
        <begin position="166"/>
        <end position="176"/>
    </location>
</feature>
<accession>A0A6L2KRV7</accession>
<feature type="coiled-coil region" evidence="4">
    <location>
        <begin position="900"/>
        <end position="927"/>
    </location>
</feature>
<evidence type="ECO:0000313" key="7">
    <source>
        <dbReference type="EMBL" id="GEU50624.1"/>
    </source>
</evidence>
<evidence type="ECO:0000256" key="1">
    <source>
        <dbReference type="ARBA" id="ARBA00004555"/>
    </source>
</evidence>
<dbReference type="InterPro" id="IPR022092">
    <property type="entry name" value="TMF_DNA-bd"/>
</dbReference>
<sequence length="942" mass="106333">MLPASGAWPADLMAFMGQKGEDVTVDSTEKLESSSPQASSLSKEKEGAEADKSADPVDEHSQSVTEEHIETVKTEEHEEHPAETNTEILEEVNNATEKHEETNDIKDEQADIADKPLETSDALTKDAVDVADRSIETNIVVSEEATNSEGEADVQSELTADHAEQSESVDPSSEVVPLKRTESIQDESTNFVDSELNEAHHAPDLQKDADELKTQSEETSHEVSAVEVLKPSYDSQAGNVTERDDVQSDPAITAEEDQPHLLQGSGDVSVIPEVVSKEESATAEAYIPGQLASDNQIDVKEHRLSSESNPSENADSKLELEKVTREMKMMETALLGAARQAQAKADEIAKLMNENEQLKSIIEDQRRKPNEADIESLREEYHQRVSTLERKVYALTKERDTLRREQNKKSDAAALLKEKDEIITQIMAEGEGLSKKQATQESLIRKLRAQIREFEEEKKGLMAKLQVEESKVESIRRDKAATEKLLQLTIEKNQAELATQKEYYTNALTAAKEAEALAEARANTEAKTEVESRLKEAEEREVMLVQTLEELRQTLSRTEQQAVLREEMLRRDIEDLQKRYQESERRCEELVMQVPDSTRPLLRQIEAMQETTARRAEAWTAVERSLTSRLQEAEAKSAAAEERERSVNERLSQTLSRINVLEAQISCLRAEQTQLTRSLEKERQKASENRQEYLALKEEVDTHKDHVNQREEEIRELKRKHKQELQEALTHQELLRQDIERERATRLELETTARQQSSIASEPSPLARTKSLYDNGLTHRLSNASSIGSMEESFFLQASLGSSDTLSERRNHGEPTVSSYYLKSMTPNAFEAALRQKEGELASYMSRLASMESIRDSLAEELVKMTEECEKLRSEVSLMPGLKADIEALRSRHSAALELMGERDEELEELRADIVDLKEMYREQVNMLVNKIQVLSSSISAA</sequence>
<feature type="domain" description="TATA element modulatory factor 1 TATA binding" evidence="6">
    <location>
        <begin position="826"/>
        <end position="928"/>
    </location>
</feature>
<dbReference type="Pfam" id="PF12325">
    <property type="entry name" value="TMF_TATA_bd"/>
    <property type="match status" value="1"/>
</dbReference>
<evidence type="ECO:0000256" key="2">
    <source>
        <dbReference type="ARBA" id="ARBA00023034"/>
    </source>
</evidence>
<keyword evidence="3 4" id="KW-0175">Coiled coil</keyword>
<protein>
    <recommendedName>
        <fullName evidence="6">TATA element modulatory factor 1 TATA binding domain-containing protein</fullName>
    </recommendedName>
</protein>
<gene>
    <name evidence="7" type="ORF">Tci_022602</name>
</gene>
<comment type="caution">
    <text evidence="7">The sequence shown here is derived from an EMBL/GenBank/DDBJ whole genome shotgun (WGS) entry which is preliminary data.</text>
</comment>
<feature type="compositionally biased region" description="Polar residues" evidence="5">
    <location>
        <begin position="139"/>
        <end position="149"/>
    </location>
</feature>
<reference evidence="7" key="1">
    <citation type="journal article" date="2019" name="Sci. Rep.">
        <title>Draft genome of Tanacetum cinerariifolium, the natural source of mosquito coil.</title>
        <authorList>
            <person name="Yamashiro T."/>
            <person name="Shiraishi A."/>
            <person name="Satake H."/>
            <person name="Nakayama K."/>
        </authorList>
    </citation>
    <scope>NUCLEOTIDE SEQUENCE</scope>
</reference>
<keyword evidence="2" id="KW-0333">Golgi apparatus</keyword>
<dbReference type="EMBL" id="BKCJ010002742">
    <property type="protein sequence ID" value="GEU50624.1"/>
    <property type="molecule type" value="Genomic_DNA"/>
</dbReference>
<evidence type="ECO:0000259" key="6">
    <source>
        <dbReference type="Pfam" id="PF12325"/>
    </source>
</evidence>
<dbReference type="AlphaFoldDB" id="A0A6L2KRV7"/>
<feature type="coiled-coil region" evidence="4">
    <location>
        <begin position="520"/>
        <end position="593"/>
    </location>
</feature>
<proteinExistence type="predicted"/>
<dbReference type="GO" id="GO:0005794">
    <property type="term" value="C:Golgi apparatus"/>
    <property type="evidence" value="ECO:0007669"/>
    <property type="project" value="UniProtKB-SubCell"/>
</dbReference>
<dbReference type="PANTHER" id="PTHR47347">
    <property type="entry name" value="GOLGIN CANDIDATE 5"/>
    <property type="match status" value="1"/>
</dbReference>
<evidence type="ECO:0000256" key="5">
    <source>
        <dbReference type="SAM" id="MobiDB-lite"/>
    </source>
</evidence>
<feature type="region of interest" description="Disordered" evidence="5">
    <location>
        <begin position="139"/>
        <end position="269"/>
    </location>
</feature>
<feature type="compositionally biased region" description="Basic and acidic residues" evidence="5">
    <location>
        <begin position="19"/>
        <end position="32"/>
    </location>
</feature>
<organism evidence="7">
    <name type="scientific">Tanacetum cinerariifolium</name>
    <name type="common">Dalmatian daisy</name>
    <name type="synonym">Chrysanthemum cinerariifolium</name>
    <dbReference type="NCBI Taxonomy" id="118510"/>
    <lineage>
        <taxon>Eukaryota</taxon>
        <taxon>Viridiplantae</taxon>
        <taxon>Streptophyta</taxon>
        <taxon>Embryophyta</taxon>
        <taxon>Tracheophyta</taxon>
        <taxon>Spermatophyta</taxon>
        <taxon>Magnoliopsida</taxon>
        <taxon>eudicotyledons</taxon>
        <taxon>Gunneridae</taxon>
        <taxon>Pentapetalae</taxon>
        <taxon>asterids</taxon>
        <taxon>campanulids</taxon>
        <taxon>Asterales</taxon>
        <taxon>Asteraceae</taxon>
        <taxon>Asteroideae</taxon>
        <taxon>Anthemideae</taxon>
        <taxon>Anthemidinae</taxon>
        <taxon>Tanacetum</taxon>
    </lineage>
</organism>
<feature type="compositionally biased region" description="Basic and acidic residues" evidence="5">
    <location>
        <begin position="197"/>
        <end position="221"/>
    </location>
</feature>
<feature type="compositionally biased region" description="Basic and acidic residues" evidence="5">
    <location>
        <begin position="96"/>
        <end position="125"/>
    </location>
</feature>
<feature type="coiled-coil region" evidence="4">
    <location>
        <begin position="623"/>
        <end position="742"/>
    </location>
</feature>
<feature type="region of interest" description="Disordered" evidence="5">
    <location>
        <begin position="288"/>
        <end position="318"/>
    </location>
</feature>
<feature type="region of interest" description="Disordered" evidence="5">
    <location>
        <begin position="19"/>
        <end position="125"/>
    </location>
</feature>
<evidence type="ECO:0000256" key="4">
    <source>
        <dbReference type="SAM" id="Coils"/>
    </source>
</evidence>
<dbReference type="InterPro" id="IPR022091">
    <property type="entry name" value="TMF_TATA-bd"/>
</dbReference>
<evidence type="ECO:0000256" key="3">
    <source>
        <dbReference type="ARBA" id="ARBA00023054"/>
    </source>
</evidence>
<feature type="compositionally biased region" description="Basic and acidic residues" evidence="5">
    <location>
        <begin position="42"/>
        <end position="82"/>
    </location>
</feature>
<comment type="subcellular location">
    <subcellularLocation>
        <location evidence="1">Golgi apparatus</location>
    </subcellularLocation>
</comment>